<dbReference type="Pfam" id="PF03914">
    <property type="entry name" value="CBF"/>
    <property type="match status" value="1"/>
</dbReference>
<dbReference type="PANTHER" id="PTHR12048">
    <property type="entry name" value="CCAAT-BINDING FACTOR-RELATED"/>
    <property type="match status" value="1"/>
</dbReference>
<accession>A0A077WN82</accession>
<feature type="region of interest" description="Disordered" evidence="2">
    <location>
        <begin position="315"/>
        <end position="337"/>
    </location>
</feature>
<feature type="domain" description="CCAAT-binding factor" evidence="3">
    <location>
        <begin position="388"/>
        <end position="567"/>
    </location>
</feature>
<sequence length="793" mass="90963">MPDKAILEPTSQWYTIELPEITPTDIQLSAEKIAEKKSYAKQLLKKENELVDLTGALSTSDRNFVSNILASGTLNDKVSALTLLVQESPVHSLKTMDTMLAMSKKKGRKEAVMALESLKDLFLGSVLPDRKLKYFADQPLAAHGVKDKHLVLWYFEDHLKKYYFQLVQQIEALSHDPLVHVRMAMVRCIHDLLVGKPEQEQNLLKLLVNKLGDSENKVAAKTSQLIIDLLVAHPGMKSFVVREIEQLLLLPDVSERAQYYSLITLNQTILTAKDTAVANKLIEIYFIFFRRLLNLAEKEEENGDVKLVPVDDKKKKKSNKKKGGKHGKKKFEPKKTAEEMDEMRSKMIAAILTGVNRAFHFAKIADEIVERHLEILYKITHTAYINTAIQALSLIFTISLSRQFAADRFYRTLYESLLDTRLLTTSKQTMYLNLLFKAVRADTDLKRIKAFVKRMLQIAGHHQPPFICGVLYLLSQLTETHPGIRAMLTTPEEEDEDEHFEDAPSEDEEDNDDDEKKSNQKSAQNNARANYYDGRKRDPRFSKAETSCLWELIPFRNHYHPSVAKYANMLFNDEKIAEQSDMHNYTLIHFLDRFVYRNPKKTATTRGKSIMQPLPGRQDGGILMTRGNAQEEHAIPVNSEAFWRKKIEDVPVDEIFFHKYFQQKRAGEDLDQESSKKKRKLEDEDVDDEQNEDEVWRAMMSSIPGGLDDDEDIDNVDDEDEDDFDDDEMRALLEDDDDDEEAEDMGSDEDMMDDDDEEEEEEQAEENDDDGGITVNGVRMIEAPSSDEEGDSD</sequence>
<organism evidence="4">
    <name type="scientific">Lichtheimia ramosa</name>
    <dbReference type="NCBI Taxonomy" id="688394"/>
    <lineage>
        <taxon>Eukaryota</taxon>
        <taxon>Fungi</taxon>
        <taxon>Fungi incertae sedis</taxon>
        <taxon>Mucoromycota</taxon>
        <taxon>Mucoromycotina</taxon>
        <taxon>Mucoromycetes</taxon>
        <taxon>Mucorales</taxon>
        <taxon>Lichtheimiaceae</taxon>
        <taxon>Lichtheimia</taxon>
    </lineage>
</organism>
<protein>
    <recommendedName>
        <fullName evidence="3">CCAAT-binding factor domain-containing protein</fullName>
    </recommendedName>
</protein>
<dbReference type="InterPro" id="IPR040155">
    <property type="entry name" value="CEBPZ/Mak21-like"/>
</dbReference>
<comment type="similarity">
    <text evidence="1">Belongs to the CBF/MAK21 family.</text>
</comment>
<feature type="compositionally biased region" description="Acidic residues" evidence="2">
    <location>
        <begin position="683"/>
        <end position="693"/>
    </location>
</feature>
<feature type="compositionally biased region" description="Acidic residues" evidence="2">
    <location>
        <begin position="707"/>
        <end position="771"/>
    </location>
</feature>
<evidence type="ECO:0000256" key="2">
    <source>
        <dbReference type="SAM" id="MobiDB-lite"/>
    </source>
</evidence>
<dbReference type="GO" id="GO:0000027">
    <property type="term" value="P:ribosomal large subunit assembly"/>
    <property type="evidence" value="ECO:0007669"/>
    <property type="project" value="EnsemblFungi"/>
</dbReference>
<dbReference type="GO" id="GO:0030690">
    <property type="term" value="C:Noc1p-Noc2p complex"/>
    <property type="evidence" value="ECO:0007669"/>
    <property type="project" value="EnsemblFungi"/>
</dbReference>
<evidence type="ECO:0000313" key="4">
    <source>
        <dbReference type="EMBL" id="CDS08835.1"/>
    </source>
</evidence>
<feature type="compositionally biased region" description="Basic residues" evidence="2">
    <location>
        <begin position="315"/>
        <end position="332"/>
    </location>
</feature>
<dbReference type="InterPro" id="IPR005612">
    <property type="entry name" value="CCAAT-binding_factor"/>
</dbReference>
<name>A0A077WN82_9FUNG</name>
<dbReference type="GO" id="GO:0005730">
    <property type="term" value="C:nucleolus"/>
    <property type="evidence" value="ECO:0007669"/>
    <property type="project" value="EnsemblFungi"/>
</dbReference>
<reference evidence="4" key="1">
    <citation type="journal article" date="2014" name="Genome Announc.">
        <title>De novo whole-genome sequence and genome annotation of Lichtheimia ramosa.</title>
        <authorList>
            <person name="Linde J."/>
            <person name="Schwartze V."/>
            <person name="Binder U."/>
            <person name="Lass-Florl C."/>
            <person name="Voigt K."/>
            <person name="Horn F."/>
        </authorList>
    </citation>
    <scope>NUCLEOTIDE SEQUENCE</scope>
    <source>
        <strain evidence="4">JMRC FSU:6197</strain>
    </source>
</reference>
<gene>
    <name evidence="4" type="ORF">LRAMOSA10196</name>
</gene>
<feature type="region of interest" description="Disordered" evidence="2">
    <location>
        <begin position="489"/>
        <end position="538"/>
    </location>
</feature>
<dbReference type="AlphaFoldDB" id="A0A077WN82"/>
<dbReference type="OrthoDB" id="28947at2759"/>
<dbReference type="SUPFAM" id="SSF48371">
    <property type="entry name" value="ARM repeat"/>
    <property type="match status" value="1"/>
</dbReference>
<evidence type="ECO:0000256" key="1">
    <source>
        <dbReference type="ARBA" id="ARBA00007797"/>
    </source>
</evidence>
<dbReference type="PANTHER" id="PTHR12048:SF0">
    <property type="entry name" value="CCAAT_ENHANCER-BINDING PROTEIN ZETA"/>
    <property type="match status" value="1"/>
</dbReference>
<dbReference type="GO" id="GO:0042802">
    <property type="term" value="F:identical protein binding"/>
    <property type="evidence" value="ECO:0007669"/>
    <property type="project" value="EnsemblFungi"/>
</dbReference>
<feature type="compositionally biased region" description="Acidic residues" evidence="2">
    <location>
        <begin position="491"/>
        <end position="513"/>
    </location>
</feature>
<feature type="region of interest" description="Disordered" evidence="2">
    <location>
        <begin position="667"/>
        <end position="793"/>
    </location>
</feature>
<proteinExistence type="inferred from homology"/>
<dbReference type="EMBL" id="LK023327">
    <property type="protein sequence ID" value="CDS08835.1"/>
    <property type="molecule type" value="Genomic_DNA"/>
</dbReference>
<evidence type="ECO:0000259" key="3">
    <source>
        <dbReference type="Pfam" id="PF03914"/>
    </source>
</evidence>
<dbReference type="InterPro" id="IPR016024">
    <property type="entry name" value="ARM-type_fold"/>
</dbReference>